<evidence type="ECO:0000313" key="2">
    <source>
        <dbReference type="EMBL" id="HIV02413.1"/>
    </source>
</evidence>
<comment type="similarity">
    <text evidence="1">Belongs to the UPF0751 family.</text>
</comment>
<reference evidence="2" key="2">
    <citation type="journal article" date="2021" name="PeerJ">
        <title>Extensive microbial diversity within the chicken gut microbiome revealed by metagenomics and culture.</title>
        <authorList>
            <person name="Gilroy R."/>
            <person name="Ravi A."/>
            <person name="Getino M."/>
            <person name="Pursley I."/>
            <person name="Horton D.L."/>
            <person name="Alikhan N.F."/>
            <person name="Baker D."/>
            <person name="Gharbi K."/>
            <person name="Hall N."/>
            <person name="Watson M."/>
            <person name="Adriaenssens E.M."/>
            <person name="Foster-Nyarko E."/>
            <person name="Jarju S."/>
            <person name="Secka A."/>
            <person name="Antonio M."/>
            <person name="Oren A."/>
            <person name="Chaudhuri R.R."/>
            <person name="La Ragione R."/>
            <person name="Hildebrand F."/>
            <person name="Pallen M.J."/>
        </authorList>
    </citation>
    <scope>NUCLEOTIDE SEQUENCE</scope>
    <source>
        <strain evidence="2">4920</strain>
    </source>
</reference>
<dbReference type="AlphaFoldDB" id="A0A9D1NG02"/>
<accession>A0A9D1NG02</accession>
<comment type="caution">
    <text evidence="2">The sequence shown here is derived from an EMBL/GenBank/DDBJ whole genome shotgun (WGS) entry which is preliminary data.</text>
</comment>
<sequence length="96" mass="10599">MSVVIVGGNERMANQYETICKEHGFKAKVFTKENGSLRKKMGYPDLLILFISTVSHKMVLSVTQEAKKNSIPVTKIHTSSATALRAALTEYRAVAN</sequence>
<reference evidence="2" key="1">
    <citation type="submission" date="2020-10" db="EMBL/GenBank/DDBJ databases">
        <authorList>
            <person name="Gilroy R."/>
        </authorList>
    </citation>
    <scope>NUCLEOTIDE SEQUENCE</scope>
    <source>
        <strain evidence="2">4920</strain>
    </source>
</reference>
<protein>
    <submittedName>
        <fullName evidence="2">DUF2325 domain-containing protein</fullName>
    </submittedName>
</protein>
<gene>
    <name evidence="2" type="ORF">IAC74_02470</name>
</gene>
<evidence type="ECO:0000313" key="3">
    <source>
        <dbReference type="Proteomes" id="UP000886743"/>
    </source>
</evidence>
<evidence type="ECO:0000256" key="1">
    <source>
        <dbReference type="ARBA" id="ARBA00007189"/>
    </source>
</evidence>
<dbReference type="InterPro" id="IPR016772">
    <property type="entry name" value="UCP020408"/>
</dbReference>
<dbReference type="Pfam" id="PF10087">
    <property type="entry name" value="DUF2325"/>
    <property type="match status" value="1"/>
</dbReference>
<proteinExistence type="inferred from homology"/>
<name>A0A9D1NG02_9FIRM</name>
<dbReference type="EMBL" id="DVOF01000071">
    <property type="protein sequence ID" value="HIV02413.1"/>
    <property type="molecule type" value="Genomic_DNA"/>
</dbReference>
<organism evidence="2 3">
    <name type="scientific">Candidatus Aphodoplasma excrementigallinarum</name>
    <dbReference type="NCBI Taxonomy" id="2840673"/>
    <lineage>
        <taxon>Bacteria</taxon>
        <taxon>Bacillati</taxon>
        <taxon>Bacillota</taxon>
        <taxon>Clostridia</taxon>
        <taxon>Eubacteriales</taxon>
        <taxon>Candidatus Aphodoplasma</taxon>
    </lineage>
</organism>
<dbReference type="Proteomes" id="UP000886743">
    <property type="component" value="Unassembled WGS sequence"/>
</dbReference>